<dbReference type="GO" id="GO:0035312">
    <property type="term" value="F:5'-3' DNA exonuclease activity"/>
    <property type="evidence" value="ECO:0007669"/>
    <property type="project" value="TreeGrafter"/>
</dbReference>
<dbReference type="Gene3D" id="3.20.20.140">
    <property type="entry name" value="Metal-dependent hydrolases"/>
    <property type="match status" value="1"/>
</dbReference>
<dbReference type="RefSeq" id="WP_121441475.1">
    <property type="nucleotide sequence ID" value="NZ_RCDA01000001.1"/>
</dbReference>
<dbReference type="InterPro" id="IPR052018">
    <property type="entry name" value="PHP_domain"/>
</dbReference>
<dbReference type="PANTHER" id="PTHR42924:SF3">
    <property type="entry name" value="POLYMERASE_HISTIDINOL PHOSPHATASE N-TERMINAL DOMAIN-CONTAINING PROTEIN"/>
    <property type="match status" value="1"/>
</dbReference>
<accession>A0A498C4D6</accession>
<dbReference type="InterPro" id="IPR004013">
    <property type="entry name" value="PHP_dom"/>
</dbReference>
<dbReference type="Gene3D" id="1.10.150.650">
    <property type="match status" value="1"/>
</dbReference>
<proteinExistence type="predicted"/>
<dbReference type="SMART" id="SM00481">
    <property type="entry name" value="POLIIIAc"/>
    <property type="match status" value="1"/>
</dbReference>
<keyword evidence="3" id="KW-1185">Reference proteome</keyword>
<comment type="caution">
    <text evidence="2">The sequence shown here is derived from an EMBL/GenBank/DDBJ whole genome shotgun (WGS) entry which is preliminary data.</text>
</comment>
<name>A0A498C4D6_9GAMM</name>
<sequence length="284" mass="30145">MSASIDLHSHSTASDGRLSPAALVARAAAQGVTTLALTDHDTTAGVPEAAAAAREAGIRLVPGVEISTTWARRDFHIVGLGVDTDHSGLQAALAEIRALRDQRARAIGDKLARHGMPGAHAGASALAGDAAVTRAHYASWLVAQGYVDTPNEAFHKWLRKSKPAGVSVRWLDMGEAVARIREAGGVAVLAHPLAYKLTGAWMRRVLGAFREAGGEAMEVACGTRPQSVDVARLAEWARRYQLLASQGSDFHHPDNPWLELGRLPPLPQDLTPVWNHPSLCNAAS</sequence>
<evidence type="ECO:0000313" key="2">
    <source>
        <dbReference type="EMBL" id="RLK51034.1"/>
    </source>
</evidence>
<dbReference type="InterPro" id="IPR016195">
    <property type="entry name" value="Pol/histidinol_Pase-like"/>
</dbReference>
<dbReference type="EMBL" id="RCDA01000001">
    <property type="protein sequence ID" value="RLK51034.1"/>
    <property type="molecule type" value="Genomic_DNA"/>
</dbReference>
<feature type="domain" description="Polymerase/histidinol phosphatase N-terminal" evidence="1">
    <location>
        <begin position="5"/>
        <end position="70"/>
    </location>
</feature>
<gene>
    <name evidence="2" type="ORF">DFR31_0948</name>
</gene>
<dbReference type="SUPFAM" id="SSF89550">
    <property type="entry name" value="PHP domain-like"/>
    <property type="match status" value="1"/>
</dbReference>
<reference evidence="2 3" key="1">
    <citation type="submission" date="2018-10" db="EMBL/GenBank/DDBJ databases">
        <title>Genomic Encyclopedia of Type Strains, Phase IV (KMG-IV): sequencing the most valuable type-strain genomes for metagenomic binning, comparative biology and taxonomic classification.</title>
        <authorList>
            <person name="Goeker M."/>
        </authorList>
    </citation>
    <scope>NUCLEOTIDE SEQUENCE [LARGE SCALE GENOMIC DNA]</scope>
    <source>
        <strain evidence="2 3">DSM 12769</strain>
    </source>
</reference>
<dbReference type="PANTHER" id="PTHR42924">
    <property type="entry name" value="EXONUCLEASE"/>
    <property type="match status" value="1"/>
</dbReference>
<dbReference type="Proteomes" id="UP000275461">
    <property type="component" value="Unassembled WGS sequence"/>
</dbReference>
<dbReference type="OrthoDB" id="9804333at2"/>
<dbReference type="Pfam" id="PF02811">
    <property type="entry name" value="PHP"/>
    <property type="match status" value="1"/>
</dbReference>
<evidence type="ECO:0000313" key="3">
    <source>
        <dbReference type="Proteomes" id="UP000275461"/>
    </source>
</evidence>
<dbReference type="AlphaFoldDB" id="A0A498C4D6"/>
<organism evidence="2 3">
    <name type="scientific">Alkalispirillum mobile</name>
    <dbReference type="NCBI Taxonomy" id="85925"/>
    <lineage>
        <taxon>Bacteria</taxon>
        <taxon>Pseudomonadati</taxon>
        <taxon>Pseudomonadota</taxon>
        <taxon>Gammaproteobacteria</taxon>
        <taxon>Chromatiales</taxon>
        <taxon>Ectothiorhodospiraceae</taxon>
        <taxon>Alkalispirillum</taxon>
    </lineage>
</organism>
<dbReference type="CDD" id="cd07438">
    <property type="entry name" value="PHP_HisPPase_AMP"/>
    <property type="match status" value="1"/>
</dbReference>
<evidence type="ECO:0000259" key="1">
    <source>
        <dbReference type="SMART" id="SM00481"/>
    </source>
</evidence>
<dbReference type="GO" id="GO:0004534">
    <property type="term" value="F:5'-3' RNA exonuclease activity"/>
    <property type="evidence" value="ECO:0007669"/>
    <property type="project" value="TreeGrafter"/>
</dbReference>
<dbReference type="InterPro" id="IPR003141">
    <property type="entry name" value="Pol/His_phosphatase_N"/>
</dbReference>
<protein>
    <recommendedName>
        <fullName evidence="1">Polymerase/histidinol phosphatase N-terminal domain-containing protein</fullName>
    </recommendedName>
</protein>